<dbReference type="Gene3D" id="1.10.10.10">
    <property type="entry name" value="Winged helix-like DNA-binding domain superfamily/Winged helix DNA-binding domain"/>
    <property type="match status" value="1"/>
</dbReference>
<evidence type="ECO:0000259" key="4">
    <source>
        <dbReference type="PROSITE" id="PS50043"/>
    </source>
</evidence>
<accession>M1YGY1</accession>
<dbReference type="PANTHER" id="PTHR44688:SF16">
    <property type="entry name" value="DNA-BINDING TRANSCRIPTIONAL ACTIVATOR DEVR_DOSR"/>
    <property type="match status" value="1"/>
</dbReference>
<organism evidence="5 6">
    <name type="scientific">Nitrospina gracilis (strain 3/211)</name>
    <dbReference type="NCBI Taxonomy" id="1266370"/>
    <lineage>
        <taxon>Bacteria</taxon>
        <taxon>Pseudomonadati</taxon>
        <taxon>Nitrospinota/Tectimicrobiota group</taxon>
        <taxon>Nitrospinota</taxon>
        <taxon>Nitrospinia</taxon>
        <taxon>Nitrospinales</taxon>
        <taxon>Nitrospinaceae</taxon>
        <taxon>Nitrospina</taxon>
    </lineage>
</organism>
<gene>
    <name evidence="5" type="ORF">NITGR_150043</name>
</gene>
<dbReference type="InterPro" id="IPR016032">
    <property type="entry name" value="Sig_transdc_resp-reg_C-effctor"/>
</dbReference>
<sequence length="386" mass="43678">MIMDDRTHTALPENDYQALIQIMHRLYNCKAKSDLKAVFKNSILPFFEAEDSSYAWMDVQMIEDKLIPGQTIDCILIPEKQFSILEKISGYMVSIGETFIQSGRPVIAHDVDIPREKLQEELQNFFRDHPIHTPADLYGNESYLATLVANHRPDNVVVGLHRYAPNDKLWTRREIRLMELLHPTLFSVIKRVAIQEQVKTHKALVAALDQTGAPMALVGEGGRVLYRNAAFSCIVAVESGGVLPPPLRKLLERQANRMNPAKVPESGAPLLAFFPQGQAVYRLDFTQLFQDGNRADPTWILRLHPVDDPYTRLRLNLQKAGLTPREMETAILAGDGLDDVDIAQRLFISPNTLKNHFKSIYRKLDVHSRTQLVANLRSSWKPIAGG</sequence>
<dbReference type="PRINTS" id="PR00038">
    <property type="entry name" value="HTHLUXR"/>
</dbReference>
<dbReference type="CDD" id="cd06170">
    <property type="entry name" value="LuxR_C_like"/>
    <property type="match status" value="1"/>
</dbReference>
<dbReference type="InParanoid" id="M1YGY1"/>
<dbReference type="SUPFAM" id="SSF46894">
    <property type="entry name" value="C-terminal effector domain of the bipartite response regulators"/>
    <property type="match status" value="1"/>
</dbReference>
<dbReference type="InterPro" id="IPR000792">
    <property type="entry name" value="Tscrpt_reg_LuxR_C"/>
</dbReference>
<dbReference type="GO" id="GO:0006355">
    <property type="term" value="P:regulation of DNA-templated transcription"/>
    <property type="evidence" value="ECO:0007669"/>
    <property type="project" value="InterPro"/>
</dbReference>
<protein>
    <recommendedName>
        <fullName evidence="4">HTH luxR-type domain-containing protein</fullName>
    </recommendedName>
</protein>
<dbReference type="HOGENOM" id="CLU_719298_0_0_0"/>
<dbReference type="OrthoDB" id="434992at2"/>
<dbReference type="PROSITE" id="PS50043">
    <property type="entry name" value="HTH_LUXR_2"/>
    <property type="match status" value="1"/>
</dbReference>
<evidence type="ECO:0000256" key="1">
    <source>
        <dbReference type="ARBA" id="ARBA00023015"/>
    </source>
</evidence>
<dbReference type="InterPro" id="IPR036388">
    <property type="entry name" value="WH-like_DNA-bd_sf"/>
</dbReference>
<dbReference type="GO" id="GO:0003677">
    <property type="term" value="F:DNA binding"/>
    <property type="evidence" value="ECO:0007669"/>
    <property type="project" value="UniProtKB-KW"/>
</dbReference>
<keyword evidence="3" id="KW-0804">Transcription</keyword>
<evidence type="ECO:0000256" key="3">
    <source>
        <dbReference type="ARBA" id="ARBA00023163"/>
    </source>
</evidence>
<reference evidence="5 6" key="1">
    <citation type="journal article" date="2013" name="Front. Microbiol.">
        <title>The genome of Nitrospina gracilis illuminates the metabolism and evolution of the major marine nitrite oxidizer.</title>
        <authorList>
            <person name="Luecker S."/>
            <person name="Nowka B."/>
            <person name="Rattei T."/>
            <person name="Spieck E."/>
            <person name="and Daims H."/>
        </authorList>
    </citation>
    <scope>NUCLEOTIDE SEQUENCE [LARGE SCALE GENOMIC DNA]</scope>
    <source>
        <strain evidence="5 6">3/211</strain>
    </source>
</reference>
<keyword evidence="1" id="KW-0805">Transcription regulation</keyword>
<dbReference type="Proteomes" id="UP000011704">
    <property type="component" value="Unassembled WGS sequence"/>
</dbReference>
<dbReference type="PANTHER" id="PTHR44688">
    <property type="entry name" value="DNA-BINDING TRANSCRIPTIONAL ACTIVATOR DEVR_DOSR"/>
    <property type="match status" value="1"/>
</dbReference>
<evidence type="ECO:0000256" key="2">
    <source>
        <dbReference type="ARBA" id="ARBA00023125"/>
    </source>
</evidence>
<dbReference type="STRING" id="1266370.NITGR_150043"/>
<evidence type="ECO:0000313" key="5">
    <source>
        <dbReference type="EMBL" id="CCQ89675.1"/>
    </source>
</evidence>
<dbReference type="SMART" id="SM00421">
    <property type="entry name" value="HTH_LUXR"/>
    <property type="match status" value="1"/>
</dbReference>
<dbReference type="EMBL" id="CAQJ01000017">
    <property type="protein sequence ID" value="CCQ89675.1"/>
    <property type="molecule type" value="Genomic_DNA"/>
</dbReference>
<feature type="domain" description="HTH luxR-type" evidence="4">
    <location>
        <begin position="315"/>
        <end position="380"/>
    </location>
</feature>
<evidence type="ECO:0000313" key="6">
    <source>
        <dbReference type="Proteomes" id="UP000011704"/>
    </source>
</evidence>
<name>M1YGY1_NITG3</name>
<keyword evidence="6" id="KW-1185">Reference proteome</keyword>
<comment type="caution">
    <text evidence="5">The sequence shown here is derived from an EMBL/GenBank/DDBJ whole genome shotgun (WGS) entry which is preliminary data.</text>
</comment>
<proteinExistence type="predicted"/>
<dbReference type="AlphaFoldDB" id="M1YGY1"/>
<keyword evidence="2" id="KW-0238">DNA-binding</keyword>
<dbReference type="Pfam" id="PF00196">
    <property type="entry name" value="GerE"/>
    <property type="match status" value="1"/>
</dbReference>